<evidence type="ECO:0000313" key="2">
    <source>
        <dbReference type="EMBL" id="MQA19495.1"/>
    </source>
</evidence>
<dbReference type="Proteomes" id="UP000444318">
    <property type="component" value="Unassembled WGS sequence"/>
</dbReference>
<evidence type="ECO:0000313" key="3">
    <source>
        <dbReference type="Proteomes" id="UP000444318"/>
    </source>
</evidence>
<comment type="caution">
    <text evidence="2">The sequence shown here is derived from an EMBL/GenBank/DDBJ whole genome shotgun (WGS) entry which is preliminary data.</text>
</comment>
<accession>A0A843S583</accession>
<proteinExistence type="predicted"/>
<dbReference type="EMBL" id="WHUF01000002">
    <property type="protein sequence ID" value="MQA19495.1"/>
    <property type="molecule type" value="Genomic_DNA"/>
</dbReference>
<organism evidence="2 3">
    <name type="scientific">Rugamonas rivuli</name>
    <dbReference type="NCBI Taxonomy" id="2743358"/>
    <lineage>
        <taxon>Bacteria</taxon>
        <taxon>Pseudomonadati</taxon>
        <taxon>Pseudomonadota</taxon>
        <taxon>Betaproteobacteria</taxon>
        <taxon>Burkholderiales</taxon>
        <taxon>Oxalobacteraceae</taxon>
        <taxon>Telluria group</taxon>
        <taxon>Rugamonas</taxon>
    </lineage>
</organism>
<feature type="chain" id="PRO_5032641058" evidence="1">
    <location>
        <begin position="19"/>
        <end position="329"/>
    </location>
</feature>
<evidence type="ECO:0000256" key="1">
    <source>
        <dbReference type="SAM" id="SignalP"/>
    </source>
</evidence>
<gene>
    <name evidence="2" type="ORF">GEV01_08205</name>
</gene>
<sequence length="329" mass="34522">MRKILFLAAALAAGAAHADFIPRVVSGQNVATVSVNGGSLSYSQPWGNGTLGALIVDAQNVPRQIESGLNTAAAAAINGHGATFGKGTVTGTPTLTLRPDANGVVFATMTGLSYRVTSSFSGTKWGVINYSCTNTTDYNNITVTAQYGTADGVIPPTKVGINGTLNTSTDCDSNLSWILPVLGDILINKAEGKVDAGIASAVQNGLAGVTQNFFFKRDQNWLVGLNRLIPADKVVSYPGGSFPLGQYIANNLPYLISNSQITLKLGSGANLKPVLGTNEPPYDLSGDAITLTLTSPVVNFTANLSEQVHVYWLWQCSIANPSRQCQDPR</sequence>
<keyword evidence="1" id="KW-0732">Signal</keyword>
<reference evidence="2 3" key="1">
    <citation type="submission" date="2019-10" db="EMBL/GenBank/DDBJ databases">
        <title>Two novel species isolated from a subtropical stream in China.</title>
        <authorList>
            <person name="Lu H."/>
        </authorList>
    </citation>
    <scope>NUCLEOTIDE SEQUENCE [LARGE SCALE GENOMIC DNA]</scope>
    <source>
        <strain evidence="2 3">FT103W</strain>
    </source>
</reference>
<protein>
    <submittedName>
        <fullName evidence="2">Uncharacterized protein</fullName>
    </submittedName>
</protein>
<feature type="signal peptide" evidence="1">
    <location>
        <begin position="1"/>
        <end position="18"/>
    </location>
</feature>
<dbReference type="AlphaFoldDB" id="A0A843S583"/>
<name>A0A843S583_9BURK</name>
<dbReference type="RefSeq" id="WP_152803296.1">
    <property type="nucleotide sequence ID" value="NZ_WHUF01000002.1"/>
</dbReference>
<keyword evidence="3" id="KW-1185">Reference proteome</keyword>